<protein>
    <submittedName>
        <fullName evidence="1">Tail fiber assembly protein</fullName>
    </submittedName>
</protein>
<sequence length="129" mass="14405">MDVAFAIERLLYAAQYFGSLTANTRKAFDDLTWNDERPKPTWEELEAAWAEMLLPDIPQLTAEALVRRDELLGLAALRIAPLQGAVDLDQATSEEVGALTAWKQYQVDVNRVTSQVGFPSSIDWPVQPS</sequence>
<accession>A0A8B6UUM0</accession>
<gene>
    <name evidence="1" type="ORF">C4C32_06760</name>
</gene>
<reference evidence="1" key="2">
    <citation type="submission" date="2021-03" db="EMBL/GenBank/DDBJ databases">
        <authorList>
            <person name="Valentovich L.N."/>
            <person name="Akhremchuk A.E."/>
            <person name="Miamin V.E."/>
        </authorList>
    </citation>
    <scope>NUCLEOTIDE SEQUENCE</scope>
    <source>
        <strain evidence="1">3prime</strain>
    </source>
</reference>
<dbReference type="AlphaFoldDB" id="A0A8B6UUM0"/>
<dbReference type="Proteomes" id="UP000663914">
    <property type="component" value="Chromosome"/>
</dbReference>
<dbReference type="EMBL" id="CP072011">
    <property type="protein sequence ID" value="QTH15597.1"/>
    <property type="molecule type" value="Genomic_DNA"/>
</dbReference>
<dbReference type="InterPro" id="IPR003458">
    <property type="entry name" value="Phage_T4_Gp38_tail_assem"/>
</dbReference>
<name>A0A8B6UUM0_9PSED</name>
<dbReference type="RefSeq" id="WP_208555365.1">
    <property type="nucleotide sequence ID" value="NZ_CP072011.1"/>
</dbReference>
<organism evidence="1 2">
    <name type="scientific">Pseudomonas corrugata</name>
    <dbReference type="NCBI Taxonomy" id="47879"/>
    <lineage>
        <taxon>Bacteria</taxon>
        <taxon>Pseudomonadati</taxon>
        <taxon>Pseudomonadota</taxon>
        <taxon>Gammaproteobacteria</taxon>
        <taxon>Pseudomonadales</taxon>
        <taxon>Pseudomonadaceae</taxon>
        <taxon>Pseudomonas</taxon>
    </lineage>
</organism>
<evidence type="ECO:0000313" key="1">
    <source>
        <dbReference type="EMBL" id="QTH15597.1"/>
    </source>
</evidence>
<reference evidence="1" key="1">
    <citation type="book" date="2019" name="MICROBIAL BIOTECHNOLOGY" publisher="Unknown Publisher">
        <title>Optimization of recombineering for directed mutagenesis of bacteria Pseudomonas corrugata 3'.</title>
        <authorList>
            <person name="Buinitskaja S.V."/>
            <person name="Pilipenok N."/>
            <person name="Valentovich L.N."/>
        </authorList>
    </citation>
    <scope>NUCLEOTIDE SEQUENCE</scope>
    <source>
        <strain evidence="1">3prime</strain>
    </source>
</reference>
<evidence type="ECO:0000313" key="2">
    <source>
        <dbReference type="Proteomes" id="UP000663914"/>
    </source>
</evidence>
<proteinExistence type="predicted"/>
<dbReference type="Pfam" id="PF02413">
    <property type="entry name" value="Caudo_TAP"/>
    <property type="match status" value="1"/>
</dbReference>